<feature type="compositionally biased region" description="Polar residues" evidence="3">
    <location>
        <begin position="369"/>
        <end position="387"/>
    </location>
</feature>
<feature type="compositionally biased region" description="Acidic residues" evidence="3">
    <location>
        <begin position="199"/>
        <end position="213"/>
    </location>
</feature>
<accession>A0A6Q2X2H7</accession>
<evidence type="ECO:0000256" key="3">
    <source>
        <dbReference type="SAM" id="MobiDB-lite"/>
    </source>
</evidence>
<proteinExistence type="inferred from homology"/>
<reference evidence="6" key="4">
    <citation type="submission" date="2025-09" db="UniProtKB">
        <authorList>
            <consortium name="Ensembl"/>
        </authorList>
    </citation>
    <scope>IDENTIFICATION</scope>
</reference>
<dbReference type="GO" id="GO:0044325">
    <property type="term" value="F:transmembrane transporter binding"/>
    <property type="evidence" value="ECO:0007669"/>
    <property type="project" value="TreeGrafter"/>
</dbReference>
<evidence type="ECO:0000313" key="6">
    <source>
        <dbReference type="Ensembl" id="ENSELUP00000047568.2"/>
    </source>
</evidence>
<reference evidence="7" key="1">
    <citation type="journal article" date="2014" name="PLoS ONE">
        <title>The genome and linkage map of the northern pike (Esox lucius): conserved synteny revealed between the salmonid sister group and the Neoteleostei.</title>
        <authorList>
            <person name="Rondeau E.B."/>
            <person name="Minkley D.R."/>
            <person name="Leong J.S."/>
            <person name="Messmer A.M."/>
            <person name="Jantzen J.R."/>
            <person name="von Schalburg K.R."/>
            <person name="Lemon C."/>
            <person name="Bird N.H."/>
            <person name="Koop B.F."/>
        </authorList>
    </citation>
    <scope>NUCLEOTIDE SEQUENCE</scope>
</reference>
<name>A0A6Q2X2H7_ESOLU</name>
<dbReference type="Proteomes" id="UP000265140">
    <property type="component" value="Chromosome 9"/>
</dbReference>
<feature type="domain" description="Phosphofurin acidic cluster sorting protein 1/2 C-terminal" evidence="4">
    <location>
        <begin position="398"/>
        <end position="809"/>
    </location>
</feature>
<reference evidence="6" key="2">
    <citation type="submission" date="2020-02" db="EMBL/GenBank/DDBJ databases">
        <title>Esox lucius (northern pike) genome, fEsoLuc1, primary haplotype.</title>
        <authorList>
            <person name="Myers G."/>
            <person name="Karagic N."/>
            <person name="Meyer A."/>
            <person name="Pippel M."/>
            <person name="Reichard M."/>
            <person name="Winkler S."/>
            <person name="Tracey A."/>
            <person name="Sims Y."/>
            <person name="Howe K."/>
            <person name="Rhie A."/>
            <person name="Formenti G."/>
            <person name="Durbin R."/>
            <person name="Fedrigo O."/>
            <person name="Jarvis E.D."/>
        </authorList>
    </citation>
    <scope>NUCLEOTIDE SEQUENCE [LARGE SCALE GENOMIC DNA]</scope>
</reference>
<feature type="domain" description="Phosphofurin acidic cluster sorting protein 1/2 N-terminal C2" evidence="5">
    <location>
        <begin position="23"/>
        <end position="152"/>
    </location>
</feature>
<dbReference type="PANTHER" id="PTHR13280">
    <property type="entry name" value="PHOSPHOFURIN ACIDIC CLUSTER SORTING PROTEIN"/>
    <property type="match status" value="1"/>
</dbReference>
<feature type="region of interest" description="Disordered" evidence="3">
    <location>
        <begin position="350"/>
        <end position="387"/>
    </location>
</feature>
<dbReference type="InterPro" id="IPR057541">
    <property type="entry name" value="PACS1/2_N"/>
</dbReference>
<dbReference type="PANTHER" id="PTHR13280:SF14">
    <property type="entry name" value="PHOSPHOFURIN ACIDIC CLUSTER SORTING PROTEIN 1"/>
    <property type="match status" value="1"/>
</dbReference>
<evidence type="ECO:0000259" key="4">
    <source>
        <dbReference type="Pfam" id="PF10254"/>
    </source>
</evidence>
<sequence length="814" mass="90487">MAAAVERGGVRAAFLNPGSPMPVPMNLFATWEIDRSSPSCVPRLCSLTLKKLIVLKELDRELSSVVIAVKIQGSKRILRSNEYVLPPDGLMETDLELTFSLQYPHFLKRDANRLQIMLQRRKRYKNRTILGYKTLAVGVINMAEVMQHPTDGAQILGLHSNVKEVPVRAAELSVYSLSSQPIDHEDGSGQSGPKAKASEDDDDSYSSEQEASDDAVQPVVLDSDPVDQTQEVEEDLDLLYDSLEVYNQSDSGPEMEDNESVLSTPKPKLKPFFEGMSHSSSQTEIGSLHSQKSQAREMSCILFCDPLTKFSLKESLEIFCCAVLTDCDQICLWPVFCSLGPPLFVIPSKTENKLQRRPRSTSMKDRQNSKAQSDRTSSIDSETSPESRITVQVPRKSVYDQLNQILISDEQLPESIILINTTDWQGQYLSEILHEHNQPIVCTISGADVQAAFNTIVTRIQRFCNCNAQTPPTIKVAVAGDQSYLSTILRCFVEQLANKTPDWLSYIRFLVIPVGTHPLAKHMSSFDSKFNNIFMDAGWRDLFGRLEAPTSDNIDVAGRVSQYLAGASVSHQCPISEAMLTYKQKRRLLGDEVKTSQKHDIFIVCYWDYNQMYFSGLDSDDAMMGSINMLASPPPQPGPPYMKDLTCTPPSSPSVSATLAGAGSPATGGEVMGLQVDYWTCHGADKKKEGEKRDAGIKNTLKSNFRSLQVSRIPNGGELTPPPGMAMTVVMKEKNKKVIFLSKKPKEKEVDSKSQVIEGISRLICTAKHQHTMLRVSIDGVEWNDVKFFQLAAQWPTHVKHFPVGIFGYTKPAI</sequence>
<dbReference type="GeneTree" id="ENSGT00950000183209"/>
<protein>
    <submittedName>
        <fullName evidence="6">Uncharacterized protein</fullName>
    </submittedName>
</protein>
<organism evidence="6 7">
    <name type="scientific">Esox lucius</name>
    <name type="common">Northern pike</name>
    <dbReference type="NCBI Taxonomy" id="8010"/>
    <lineage>
        <taxon>Eukaryota</taxon>
        <taxon>Metazoa</taxon>
        <taxon>Chordata</taxon>
        <taxon>Craniata</taxon>
        <taxon>Vertebrata</taxon>
        <taxon>Euteleostomi</taxon>
        <taxon>Actinopterygii</taxon>
        <taxon>Neopterygii</taxon>
        <taxon>Teleostei</taxon>
        <taxon>Protacanthopterygii</taxon>
        <taxon>Esociformes</taxon>
        <taxon>Esocidae</taxon>
        <taxon>Esox</taxon>
    </lineage>
</organism>
<keyword evidence="7" id="KW-1185">Reference proteome</keyword>
<dbReference type="GO" id="GO:0072659">
    <property type="term" value="P:protein localization to plasma membrane"/>
    <property type="evidence" value="ECO:0007669"/>
    <property type="project" value="TreeGrafter"/>
</dbReference>
<reference evidence="6" key="3">
    <citation type="submission" date="2025-08" db="UniProtKB">
        <authorList>
            <consortium name="Ensembl"/>
        </authorList>
    </citation>
    <scope>IDENTIFICATION</scope>
</reference>
<comment type="similarity">
    <text evidence="1">Belongs to the PACS family.</text>
</comment>
<evidence type="ECO:0000259" key="5">
    <source>
        <dbReference type="Pfam" id="PF25332"/>
    </source>
</evidence>
<dbReference type="Pfam" id="PF10254">
    <property type="entry name" value="Pacs-1"/>
    <property type="match status" value="1"/>
</dbReference>
<evidence type="ECO:0000313" key="7">
    <source>
        <dbReference type="Proteomes" id="UP000265140"/>
    </source>
</evidence>
<dbReference type="Bgee" id="ENSELUG00000016765">
    <property type="expression patterns" value="Expressed in camera-type eye and 13 other cell types or tissues"/>
</dbReference>
<evidence type="ECO:0000256" key="2">
    <source>
        <dbReference type="ARBA" id="ARBA00022553"/>
    </source>
</evidence>
<keyword evidence="2" id="KW-0597">Phosphoprotein</keyword>
<dbReference type="AlphaFoldDB" id="A0A6Q2X2H7"/>
<dbReference type="Pfam" id="PF25332">
    <property type="entry name" value="C2_PACS_N"/>
    <property type="match status" value="1"/>
</dbReference>
<feature type="region of interest" description="Disordered" evidence="3">
    <location>
        <begin position="179"/>
        <end position="219"/>
    </location>
</feature>
<dbReference type="InterPro" id="IPR019381">
    <property type="entry name" value="PACS1/2_C"/>
</dbReference>
<dbReference type="Ensembl" id="ENSELUT00000054229.2">
    <property type="protein sequence ID" value="ENSELUP00000047568.2"/>
    <property type="gene ID" value="ENSELUG00000016765.3"/>
</dbReference>
<evidence type="ECO:0000256" key="1">
    <source>
        <dbReference type="ARBA" id="ARBA00008590"/>
    </source>
</evidence>